<sequence length="131" mass="14307">MENRAKTLDDVASDRWRISMWLTAIMMVIYFGFILLIAYDKSLLATPIVPGLSLGILLGALTIAAVWLLTYVYVTWANNVYDVHVAELQAGLRNQSSNSTKASTTASTAENLTPDLTQDEANNETDHGGEG</sequence>
<evidence type="ECO:0000313" key="3">
    <source>
        <dbReference type="EMBL" id="MEE3719158.1"/>
    </source>
</evidence>
<evidence type="ECO:0000313" key="4">
    <source>
        <dbReference type="Proteomes" id="UP001333818"/>
    </source>
</evidence>
<proteinExistence type="predicted"/>
<dbReference type="GO" id="GO:0005886">
    <property type="term" value="C:plasma membrane"/>
    <property type="evidence" value="ECO:0007669"/>
    <property type="project" value="TreeGrafter"/>
</dbReference>
<protein>
    <submittedName>
        <fullName evidence="3">DUF485 domain-containing protein</fullName>
    </submittedName>
</protein>
<comment type="caution">
    <text evidence="3">The sequence shown here is derived from an EMBL/GenBank/DDBJ whole genome shotgun (WGS) entry which is preliminary data.</text>
</comment>
<dbReference type="RefSeq" id="WP_330485595.1">
    <property type="nucleotide sequence ID" value="NZ_JAZBJZ010000115.1"/>
</dbReference>
<dbReference type="InterPro" id="IPR052959">
    <property type="entry name" value="Inner_membrane_assoc"/>
</dbReference>
<feature type="transmembrane region" description="Helical" evidence="2">
    <location>
        <begin position="51"/>
        <end position="74"/>
    </location>
</feature>
<gene>
    <name evidence="3" type="ORF">V2H45_20645</name>
</gene>
<dbReference type="Proteomes" id="UP001333818">
    <property type="component" value="Unassembled WGS sequence"/>
</dbReference>
<organism evidence="3 4">
    <name type="scientific">Tumidithrix elongata BACA0141</name>
    <dbReference type="NCBI Taxonomy" id="2716417"/>
    <lineage>
        <taxon>Bacteria</taxon>
        <taxon>Bacillati</taxon>
        <taxon>Cyanobacteriota</taxon>
        <taxon>Cyanophyceae</taxon>
        <taxon>Pseudanabaenales</taxon>
        <taxon>Pseudanabaenaceae</taxon>
        <taxon>Tumidithrix</taxon>
        <taxon>Tumidithrix elongata</taxon>
    </lineage>
</organism>
<dbReference type="AlphaFoldDB" id="A0AAW9Q894"/>
<keyword evidence="4" id="KW-1185">Reference proteome</keyword>
<evidence type="ECO:0000256" key="1">
    <source>
        <dbReference type="SAM" id="MobiDB-lite"/>
    </source>
</evidence>
<keyword evidence="2" id="KW-1133">Transmembrane helix</keyword>
<dbReference type="InterPro" id="IPR007436">
    <property type="entry name" value="DUF485"/>
</dbReference>
<keyword evidence="2" id="KW-0812">Transmembrane</keyword>
<dbReference type="PANTHER" id="PTHR38598:SF1">
    <property type="entry name" value="INNER MEMBRANE PROTEIN YJCH"/>
    <property type="match status" value="1"/>
</dbReference>
<evidence type="ECO:0000256" key="2">
    <source>
        <dbReference type="SAM" id="Phobius"/>
    </source>
</evidence>
<keyword evidence="2" id="KW-0472">Membrane</keyword>
<dbReference type="EMBL" id="JAZBJZ010000115">
    <property type="protein sequence ID" value="MEE3719158.1"/>
    <property type="molecule type" value="Genomic_DNA"/>
</dbReference>
<reference evidence="3" key="1">
    <citation type="submission" date="2024-01" db="EMBL/GenBank/DDBJ databases">
        <title>Bank of Algae and Cyanobacteria of the Azores (BACA) strain genomes.</title>
        <authorList>
            <person name="Luz R."/>
            <person name="Cordeiro R."/>
            <person name="Fonseca A."/>
            <person name="Goncalves V."/>
        </authorList>
    </citation>
    <scope>NUCLEOTIDE SEQUENCE</scope>
    <source>
        <strain evidence="3">BACA0141</strain>
    </source>
</reference>
<feature type="transmembrane region" description="Helical" evidence="2">
    <location>
        <begin position="20"/>
        <end position="39"/>
    </location>
</feature>
<name>A0AAW9Q894_9CYAN</name>
<dbReference type="Pfam" id="PF04341">
    <property type="entry name" value="DUF485"/>
    <property type="match status" value="1"/>
</dbReference>
<dbReference type="PANTHER" id="PTHR38598">
    <property type="entry name" value="INNER MEMBRANE PROTEIN YJCH"/>
    <property type="match status" value="1"/>
</dbReference>
<accession>A0AAW9Q894</accession>
<feature type="compositionally biased region" description="Low complexity" evidence="1">
    <location>
        <begin position="96"/>
        <end position="109"/>
    </location>
</feature>
<feature type="region of interest" description="Disordered" evidence="1">
    <location>
        <begin position="94"/>
        <end position="131"/>
    </location>
</feature>